<dbReference type="SUPFAM" id="SSF48371">
    <property type="entry name" value="ARM repeat"/>
    <property type="match status" value="1"/>
</dbReference>
<comment type="caution">
    <text evidence="1">The sequence shown here is derived from an EMBL/GenBank/DDBJ whole genome shotgun (WGS) entry which is preliminary data.</text>
</comment>
<dbReference type="InterPro" id="IPR016024">
    <property type="entry name" value="ARM-type_fold"/>
</dbReference>
<evidence type="ECO:0008006" key="3">
    <source>
        <dbReference type="Google" id="ProtNLM"/>
    </source>
</evidence>
<organism evidence="1 2">
    <name type="scientific">Micromonospora rubida</name>
    <dbReference type="NCBI Taxonomy" id="2697657"/>
    <lineage>
        <taxon>Bacteria</taxon>
        <taxon>Bacillati</taxon>
        <taxon>Actinomycetota</taxon>
        <taxon>Actinomycetes</taxon>
        <taxon>Micromonosporales</taxon>
        <taxon>Micromonosporaceae</taxon>
        <taxon>Micromonospora</taxon>
    </lineage>
</organism>
<gene>
    <name evidence="1" type="ORF">ACH4OY_31085</name>
</gene>
<dbReference type="RefSeq" id="WP_396685783.1">
    <property type="nucleotide sequence ID" value="NZ_JBIRPU010000044.1"/>
</dbReference>
<name>A0ABW7STP8_9ACTN</name>
<evidence type="ECO:0000313" key="1">
    <source>
        <dbReference type="EMBL" id="MFI0797090.1"/>
    </source>
</evidence>
<dbReference type="EMBL" id="JBIRPU010000044">
    <property type="protein sequence ID" value="MFI0797090.1"/>
    <property type="molecule type" value="Genomic_DNA"/>
</dbReference>
<sequence length="222" mass="24149">MRGLPGDLLDPAVSELLRRADDTYVGAADRGDYLIAAANLAPQLSAANRGEHFAPAMRIVSAPQSSLHDEWERGFAHRLGGVRMVHNDMDSCERALFLAACLADDDGQRTAVRGQAYELLVNGGGESGYWVTRALQQLGDAMREDVGYLLTQGWALRSFAAVLWARHGTPVQAGMRLATDSDVRVRRTLAEAVGGAEPDEVRRPVRDHLAQDPNYSVRSVLA</sequence>
<proteinExistence type="predicted"/>
<protein>
    <recommendedName>
        <fullName evidence="3">HEAT repeat domain-containing protein</fullName>
    </recommendedName>
</protein>
<keyword evidence="2" id="KW-1185">Reference proteome</keyword>
<dbReference type="InterPro" id="IPR011989">
    <property type="entry name" value="ARM-like"/>
</dbReference>
<evidence type="ECO:0000313" key="2">
    <source>
        <dbReference type="Proteomes" id="UP001611075"/>
    </source>
</evidence>
<dbReference type="Gene3D" id="1.25.10.10">
    <property type="entry name" value="Leucine-rich Repeat Variant"/>
    <property type="match status" value="1"/>
</dbReference>
<reference evidence="1 2" key="1">
    <citation type="submission" date="2024-10" db="EMBL/GenBank/DDBJ databases">
        <title>The Natural Products Discovery Center: Release of the First 8490 Sequenced Strains for Exploring Actinobacteria Biosynthetic Diversity.</title>
        <authorList>
            <person name="Kalkreuter E."/>
            <person name="Kautsar S.A."/>
            <person name="Yang D."/>
            <person name="Bader C.D."/>
            <person name="Teijaro C.N."/>
            <person name="Fluegel L."/>
            <person name="Davis C.M."/>
            <person name="Simpson J.R."/>
            <person name="Lauterbach L."/>
            <person name="Steele A.D."/>
            <person name="Gui C."/>
            <person name="Meng S."/>
            <person name="Li G."/>
            <person name="Viehrig K."/>
            <person name="Ye F."/>
            <person name="Su P."/>
            <person name="Kiefer A.F."/>
            <person name="Nichols A."/>
            <person name="Cepeda A.J."/>
            <person name="Yan W."/>
            <person name="Fan B."/>
            <person name="Jiang Y."/>
            <person name="Adhikari A."/>
            <person name="Zheng C.-J."/>
            <person name="Schuster L."/>
            <person name="Cowan T.M."/>
            <person name="Smanski M.J."/>
            <person name="Chevrette M.G."/>
            <person name="De Carvalho L.P.S."/>
            <person name="Shen B."/>
        </authorList>
    </citation>
    <scope>NUCLEOTIDE SEQUENCE [LARGE SCALE GENOMIC DNA]</scope>
    <source>
        <strain evidence="1 2">NPDC021253</strain>
    </source>
</reference>
<dbReference type="Proteomes" id="UP001611075">
    <property type="component" value="Unassembled WGS sequence"/>
</dbReference>
<accession>A0ABW7STP8</accession>